<evidence type="ECO:0000313" key="7">
    <source>
        <dbReference type="Proteomes" id="UP001314263"/>
    </source>
</evidence>
<keyword evidence="5" id="KW-0812">Transmembrane</keyword>
<accession>A0AAV1ICF3</accession>
<dbReference type="EMBL" id="CAUYUE010000008">
    <property type="protein sequence ID" value="CAK0783538.1"/>
    <property type="molecule type" value="Genomic_DNA"/>
</dbReference>
<keyword evidence="5" id="KW-1133">Transmembrane helix</keyword>
<evidence type="ECO:0000256" key="2">
    <source>
        <dbReference type="ARBA" id="ARBA00022528"/>
    </source>
</evidence>
<evidence type="ECO:0000313" key="6">
    <source>
        <dbReference type="EMBL" id="CAK0783538.1"/>
    </source>
</evidence>
<dbReference type="InterPro" id="IPR022796">
    <property type="entry name" value="Chloroa_b-bind"/>
</dbReference>
<protein>
    <submittedName>
        <fullName evidence="6">Uncharacterized protein</fullName>
    </submittedName>
</protein>
<comment type="caution">
    <text evidence="6">The sequence shown here is derived from an EMBL/GenBank/DDBJ whole genome shotgun (WGS) entry which is preliminary data.</text>
</comment>
<feature type="transmembrane region" description="Helical" evidence="5">
    <location>
        <begin position="165"/>
        <end position="183"/>
    </location>
</feature>
<name>A0AAV1ICF3_9CHLO</name>
<organism evidence="6 7">
    <name type="scientific">Coccomyxa viridis</name>
    <dbReference type="NCBI Taxonomy" id="1274662"/>
    <lineage>
        <taxon>Eukaryota</taxon>
        <taxon>Viridiplantae</taxon>
        <taxon>Chlorophyta</taxon>
        <taxon>core chlorophytes</taxon>
        <taxon>Trebouxiophyceae</taxon>
        <taxon>Trebouxiophyceae incertae sedis</taxon>
        <taxon>Coccomyxaceae</taxon>
        <taxon>Coccomyxa</taxon>
    </lineage>
</organism>
<proteinExistence type="predicted"/>
<gene>
    <name evidence="6" type="ORF">CVIRNUC_006737</name>
</gene>
<feature type="region of interest" description="Disordered" evidence="4">
    <location>
        <begin position="49"/>
        <end position="73"/>
    </location>
</feature>
<dbReference type="AlphaFoldDB" id="A0AAV1ICF3"/>
<feature type="transmembrane region" description="Helical" evidence="5">
    <location>
        <begin position="125"/>
        <end position="145"/>
    </location>
</feature>
<keyword evidence="7" id="KW-1185">Reference proteome</keyword>
<dbReference type="SUPFAM" id="SSF103511">
    <property type="entry name" value="Chlorophyll a-b binding protein"/>
    <property type="match status" value="1"/>
</dbReference>
<evidence type="ECO:0000256" key="4">
    <source>
        <dbReference type="SAM" id="MobiDB-lite"/>
    </source>
</evidence>
<sequence>MRASLGNVAAFAPLRPAVRRTRVVAPVRAEKSLGDKIQEKTDEFVQATKENSGLDMDKLGEQAGNRSPQALGEIETPKGDISEIMSFSGLLPELINSRAAMFGMLAALGAELGSRQPVFIQLKTAPLAILGGFVTIIVASIIPALRGANMDQNGAGPFTKEAEVLNGRVAMVAFALLIAVETFKAGPGLVP</sequence>
<evidence type="ECO:0000256" key="1">
    <source>
        <dbReference type="ARBA" id="ARBA00004229"/>
    </source>
</evidence>
<evidence type="ECO:0000256" key="5">
    <source>
        <dbReference type="SAM" id="Phobius"/>
    </source>
</evidence>
<keyword evidence="5" id="KW-0472">Membrane</keyword>
<evidence type="ECO:0000256" key="3">
    <source>
        <dbReference type="ARBA" id="ARBA00022640"/>
    </source>
</evidence>
<dbReference type="Proteomes" id="UP001314263">
    <property type="component" value="Unassembled WGS sequence"/>
</dbReference>
<keyword evidence="3" id="KW-0934">Plastid</keyword>
<keyword evidence="2" id="KW-0150">Chloroplast</keyword>
<comment type="subcellular location">
    <subcellularLocation>
        <location evidence="1">Plastid</location>
        <location evidence="1">Chloroplast</location>
    </subcellularLocation>
</comment>
<dbReference type="GO" id="GO:0009507">
    <property type="term" value="C:chloroplast"/>
    <property type="evidence" value="ECO:0007669"/>
    <property type="project" value="UniProtKB-SubCell"/>
</dbReference>
<dbReference type="Pfam" id="PF00504">
    <property type="entry name" value="Chloroa_b-bind"/>
    <property type="match status" value="1"/>
</dbReference>
<reference evidence="6 7" key="1">
    <citation type="submission" date="2023-10" db="EMBL/GenBank/DDBJ databases">
        <authorList>
            <person name="Maclean D."/>
            <person name="Macfadyen A."/>
        </authorList>
    </citation>
    <scope>NUCLEOTIDE SEQUENCE [LARGE SCALE GENOMIC DNA]</scope>
</reference>